<name>A0A6J5LIL0_9CAUD</name>
<evidence type="ECO:0000313" key="1">
    <source>
        <dbReference type="EMBL" id="CAB4133392.1"/>
    </source>
</evidence>
<proteinExistence type="predicted"/>
<reference evidence="1" key="1">
    <citation type="submission" date="2020-04" db="EMBL/GenBank/DDBJ databases">
        <authorList>
            <person name="Chiriac C."/>
            <person name="Salcher M."/>
            <person name="Ghai R."/>
            <person name="Kavagutti S V."/>
        </authorList>
    </citation>
    <scope>NUCLEOTIDE SEQUENCE</scope>
</reference>
<organism evidence="1">
    <name type="scientific">uncultured Caudovirales phage</name>
    <dbReference type="NCBI Taxonomy" id="2100421"/>
    <lineage>
        <taxon>Viruses</taxon>
        <taxon>Duplodnaviria</taxon>
        <taxon>Heunggongvirae</taxon>
        <taxon>Uroviricota</taxon>
        <taxon>Caudoviricetes</taxon>
        <taxon>Peduoviridae</taxon>
        <taxon>Maltschvirus</taxon>
        <taxon>Maltschvirus maltsch</taxon>
    </lineage>
</organism>
<sequence length="53" mass="6046">MTDKVKCGCGRSVSGFCDGSHALTNEDYKQKLEERLLQERKNSQKQLLTEDKV</sequence>
<gene>
    <name evidence="1" type="ORF">UFOVP250_158</name>
</gene>
<dbReference type="EMBL" id="LR796270">
    <property type="protein sequence ID" value="CAB4133392.1"/>
    <property type="molecule type" value="Genomic_DNA"/>
</dbReference>
<accession>A0A6J5LIL0</accession>
<protein>
    <submittedName>
        <fullName evidence="1">Uncharacterized protein</fullName>
    </submittedName>
</protein>